<reference evidence="4 5" key="1">
    <citation type="submission" date="2020-04" db="EMBL/GenBank/DDBJ databases">
        <title>Novel species.</title>
        <authorList>
            <person name="Teo W.F.A."/>
            <person name="Lipun K."/>
            <person name="Srisuk N."/>
            <person name="Duangmal K."/>
        </authorList>
    </citation>
    <scope>NUCLEOTIDE SEQUENCE [LARGE SCALE GENOMIC DNA]</scope>
    <source>
        <strain evidence="4 5">K13G38</strain>
    </source>
</reference>
<comment type="caution">
    <text evidence="4">The sequence shown here is derived from an EMBL/GenBank/DDBJ whole genome shotgun (WGS) entry which is preliminary data.</text>
</comment>
<evidence type="ECO:0000256" key="1">
    <source>
        <dbReference type="PROSITE-ProRule" id="PRU00285"/>
    </source>
</evidence>
<protein>
    <submittedName>
        <fullName evidence="4">Hsp20/alpha crystallin family protein</fullName>
    </submittedName>
</protein>
<dbReference type="CDD" id="cd06464">
    <property type="entry name" value="ACD_sHsps-like"/>
    <property type="match status" value="1"/>
</dbReference>
<dbReference type="InterPro" id="IPR031107">
    <property type="entry name" value="Small_HSP"/>
</dbReference>
<evidence type="ECO:0000313" key="5">
    <source>
        <dbReference type="Proteomes" id="UP000715441"/>
    </source>
</evidence>
<organism evidence="4 5">
    <name type="scientific">Amycolatopsis acididurans</name>
    <dbReference type="NCBI Taxonomy" id="2724524"/>
    <lineage>
        <taxon>Bacteria</taxon>
        <taxon>Bacillati</taxon>
        <taxon>Actinomycetota</taxon>
        <taxon>Actinomycetes</taxon>
        <taxon>Pseudonocardiales</taxon>
        <taxon>Pseudonocardiaceae</taxon>
        <taxon>Amycolatopsis</taxon>
    </lineage>
</organism>
<comment type="similarity">
    <text evidence="1 2">Belongs to the small heat shock protein (HSP20) family.</text>
</comment>
<dbReference type="InterPro" id="IPR008978">
    <property type="entry name" value="HSP20-like_chaperone"/>
</dbReference>
<name>A0ABX1IX76_9PSEU</name>
<evidence type="ECO:0000313" key="4">
    <source>
        <dbReference type="EMBL" id="NKQ52082.1"/>
    </source>
</evidence>
<accession>A0ABX1IX76</accession>
<evidence type="ECO:0000259" key="3">
    <source>
        <dbReference type="PROSITE" id="PS01031"/>
    </source>
</evidence>
<dbReference type="Gene3D" id="2.60.40.790">
    <property type="match status" value="1"/>
</dbReference>
<dbReference type="RefSeq" id="WP_168511623.1">
    <property type="nucleotide sequence ID" value="NZ_JAAXLS010000002.1"/>
</dbReference>
<proteinExistence type="inferred from homology"/>
<dbReference type="EMBL" id="JAAXLS010000002">
    <property type="protein sequence ID" value="NKQ52082.1"/>
    <property type="molecule type" value="Genomic_DNA"/>
</dbReference>
<feature type="domain" description="SHSP" evidence="3">
    <location>
        <begin position="35"/>
        <end position="146"/>
    </location>
</feature>
<dbReference type="PANTHER" id="PTHR11527">
    <property type="entry name" value="HEAT-SHOCK PROTEIN 20 FAMILY MEMBER"/>
    <property type="match status" value="1"/>
</dbReference>
<sequence length="147" mass="16661">MALPAMRTGGSVRRLDPFRDFDRLFDSLVPRRDEQPQPELFTPRADVSETEQEYVLDIELPGVRRDDITVEADGTDIRVTGELKDKEREGRFHRKARRVGKFAYRVSLPRDVDGGNIAATLDEGVLTVRIPKAEAAKPRRIEITSGE</sequence>
<dbReference type="SUPFAM" id="SSF49764">
    <property type="entry name" value="HSP20-like chaperones"/>
    <property type="match status" value="1"/>
</dbReference>
<dbReference type="PROSITE" id="PS01031">
    <property type="entry name" value="SHSP"/>
    <property type="match status" value="1"/>
</dbReference>
<gene>
    <name evidence="4" type="ORF">HFP15_04220</name>
</gene>
<keyword evidence="5" id="KW-1185">Reference proteome</keyword>
<dbReference type="Pfam" id="PF00011">
    <property type="entry name" value="HSP20"/>
    <property type="match status" value="1"/>
</dbReference>
<evidence type="ECO:0000256" key="2">
    <source>
        <dbReference type="RuleBase" id="RU003616"/>
    </source>
</evidence>
<dbReference type="InterPro" id="IPR002068">
    <property type="entry name" value="A-crystallin/Hsp20_dom"/>
</dbReference>
<dbReference type="Proteomes" id="UP000715441">
    <property type="component" value="Unassembled WGS sequence"/>
</dbReference>